<gene>
    <name evidence="2" type="ORF">PaelaDRAFT_5506</name>
</gene>
<dbReference type="InterPro" id="IPR007345">
    <property type="entry name" value="Polysacch_pyruvyl_Trfase"/>
</dbReference>
<dbReference type="PATRIC" id="fig|743719.3.peg.5614"/>
<dbReference type="eggNOG" id="COG5039">
    <property type="taxonomic scope" value="Bacteria"/>
</dbReference>
<sequence length="326" mass="37643">MMSTKEMHPMDELKEKLKVILQAVPSGSSIYYIDYPLYDNGGDLLIMKGTEKFFADHNINVMARYCLNDFPKKLSIPQNCIIVLQGGGNFGDLYPNHQGLREKVIERYPEHRIVILPQTIYYENDAAYNKAAAIVNKHRDLHIFVRDTVSLEQARTKFKCYLYLSPDMAHQLWPLLPSKESSKEVLYFLRLDKEASGSQESIPLQSSSDYQDWKTLYSFREQLMIKFISKLTSLKGRIGLKFSMNFMWYLYSDHLVNKAHSLFSNYKVIKTSRLHGHILSCLMDKPHILVDNSYGKNSNYYNTWTYRCQSARLNVSEAKLSGGAGA</sequence>
<dbReference type="OrthoDB" id="9807674at2"/>
<organism evidence="2 3">
    <name type="scientific">Paenibacillus lactis 154</name>
    <dbReference type="NCBI Taxonomy" id="743719"/>
    <lineage>
        <taxon>Bacteria</taxon>
        <taxon>Bacillati</taxon>
        <taxon>Bacillota</taxon>
        <taxon>Bacilli</taxon>
        <taxon>Bacillales</taxon>
        <taxon>Paenibacillaceae</taxon>
        <taxon>Paenibacillus</taxon>
    </lineage>
</organism>
<dbReference type="AlphaFoldDB" id="G4HNE5"/>
<dbReference type="EMBL" id="AGIP01000020">
    <property type="protein sequence ID" value="EHB50676.1"/>
    <property type="molecule type" value="Genomic_DNA"/>
</dbReference>
<dbReference type="GO" id="GO:0016740">
    <property type="term" value="F:transferase activity"/>
    <property type="evidence" value="ECO:0007669"/>
    <property type="project" value="UniProtKB-KW"/>
</dbReference>
<name>G4HNE5_9BACL</name>
<evidence type="ECO:0000259" key="1">
    <source>
        <dbReference type="Pfam" id="PF04230"/>
    </source>
</evidence>
<evidence type="ECO:0000313" key="3">
    <source>
        <dbReference type="Proteomes" id="UP000003891"/>
    </source>
</evidence>
<evidence type="ECO:0000313" key="2">
    <source>
        <dbReference type="EMBL" id="EHB50676.1"/>
    </source>
</evidence>
<dbReference type="Pfam" id="PF04230">
    <property type="entry name" value="PS_pyruv_trans"/>
    <property type="match status" value="1"/>
</dbReference>
<proteinExistence type="predicted"/>
<dbReference type="Proteomes" id="UP000003891">
    <property type="component" value="Unassembled WGS sequence"/>
</dbReference>
<reference evidence="2 3" key="1">
    <citation type="submission" date="2011-09" db="EMBL/GenBank/DDBJ databases">
        <title>The draft genome of Paenibacillus lactis 154.</title>
        <authorList>
            <consortium name="US DOE Joint Genome Institute (JGI-PGF)"/>
            <person name="Lucas S."/>
            <person name="Han J."/>
            <person name="Lapidus A."/>
            <person name="Cheng J.-F."/>
            <person name="Goodwin L."/>
            <person name="Pitluck S."/>
            <person name="Peters L."/>
            <person name="Land M.L."/>
            <person name="Hauser L."/>
            <person name="Siebers A."/>
            <person name="Thelen M."/>
            <person name="Hugenholtz P."/>
            <person name="Allgaier M."/>
            <person name="Woyke T.J."/>
        </authorList>
    </citation>
    <scope>NUCLEOTIDE SEQUENCE [LARGE SCALE GENOMIC DNA]</scope>
    <source>
        <strain evidence="2 3">154</strain>
    </source>
</reference>
<keyword evidence="2" id="KW-0808">Transferase</keyword>
<protein>
    <submittedName>
        <fullName evidence="2">Putative pyruvyl transferase</fullName>
    </submittedName>
</protein>
<feature type="domain" description="Polysaccharide pyruvyl transferase" evidence="1">
    <location>
        <begin position="40"/>
        <end position="294"/>
    </location>
</feature>
<dbReference type="RefSeq" id="WP_007132657.1">
    <property type="nucleotide sequence ID" value="NZ_AGIP01000020.1"/>
</dbReference>
<dbReference type="STRING" id="743719.PaelaDRAFT_5506"/>
<accession>G4HNE5</accession>